<evidence type="ECO:0000313" key="2">
    <source>
        <dbReference type="EMBL" id="KAK0443122.1"/>
    </source>
</evidence>
<dbReference type="GeneID" id="85353706"/>
<organism evidence="2 3">
    <name type="scientific">Armillaria tabescens</name>
    <name type="common">Ringless honey mushroom</name>
    <name type="synonym">Agaricus tabescens</name>
    <dbReference type="NCBI Taxonomy" id="1929756"/>
    <lineage>
        <taxon>Eukaryota</taxon>
        <taxon>Fungi</taxon>
        <taxon>Dikarya</taxon>
        <taxon>Basidiomycota</taxon>
        <taxon>Agaricomycotina</taxon>
        <taxon>Agaricomycetes</taxon>
        <taxon>Agaricomycetidae</taxon>
        <taxon>Agaricales</taxon>
        <taxon>Marasmiineae</taxon>
        <taxon>Physalacriaceae</taxon>
        <taxon>Desarmillaria</taxon>
    </lineage>
</organism>
<accession>A0AA39JI03</accession>
<sequence>MVLLTVRMTYLPPRAAAFAPGPEISKNVIKKLRKDLTSLNIPLPKVSSIKIPTKGVVKFYWKTELGSPFHEILKSRISDASRQQMSKLSISAITLKEPKKKTNPPPRPVAHHSPPSVLISQMTTIPQSALDAPSQLFPSDHTRIAQMDVPYSQYTMPGPVPSQSEVPVPMSSEMPGPYSIPVHQPETLSLPQSTPLEEVTSVVIGKRTSHSVSPPPSAKRCRSRSPSDDDELSLLHELGSLDEAMMFLAARQSRIREKLKDMGVQTVPEPNFLSRDQFELEIEAERKQRIECETVLMDIRRECRVPFIVPALFDAFIDISKLTTAAVDSLH</sequence>
<dbReference type="AlphaFoldDB" id="A0AA39JI03"/>
<evidence type="ECO:0000256" key="1">
    <source>
        <dbReference type="SAM" id="MobiDB-lite"/>
    </source>
</evidence>
<feature type="region of interest" description="Disordered" evidence="1">
    <location>
        <begin position="205"/>
        <end position="230"/>
    </location>
</feature>
<gene>
    <name evidence="2" type="ORF">EV420DRAFT_1485098</name>
</gene>
<proteinExistence type="predicted"/>
<evidence type="ECO:0000313" key="3">
    <source>
        <dbReference type="Proteomes" id="UP001175211"/>
    </source>
</evidence>
<reference evidence="2" key="1">
    <citation type="submission" date="2023-06" db="EMBL/GenBank/DDBJ databases">
        <authorList>
            <consortium name="Lawrence Berkeley National Laboratory"/>
            <person name="Ahrendt S."/>
            <person name="Sahu N."/>
            <person name="Indic B."/>
            <person name="Wong-Bajracharya J."/>
            <person name="Merenyi Z."/>
            <person name="Ke H.-M."/>
            <person name="Monk M."/>
            <person name="Kocsube S."/>
            <person name="Drula E."/>
            <person name="Lipzen A."/>
            <person name="Balint B."/>
            <person name="Henrissat B."/>
            <person name="Andreopoulos B."/>
            <person name="Martin F.M."/>
            <person name="Harder C.B."/>
            <person name="Rigling D."/>
            <person name="Ford K.L."/>
            <person name="Foster G.D."/>
            <person name="Pangilinan J."/>
            <person name="Papanicolaou A."/>
            <person name="Barry K."/>
            <person name="LaButti K."/>
            <person name="Viragh M."/>
            <person name="Koriabine M."/>
            <person name="Yan M."/>
            <person name="Riley R."/>
            <person name="Champramary S."/>
            <person name="Plett K.L."/>
            <person name="Tsai I.J."/>
            <person name="Slot J."/>
            <person name="Sipos G."/>
            <person name="Plett J."/>
            <person name="Nagy L.G."/>
            <person name="Grigoriev I.V."/>
        </authorList>
    </citation>
    <scope>NUCLEOTIDE SEQUENCE</scope>
    <source>
        <strain evidence="2">CCBAS 213</strain>
    </source>
</reference>
<dbReference type="Proteomes" id="UP001175211">
    <property type="component" value="Unassembled WGS sequence"/>
</dbReference>
<dbReference type="RefSeq" id="XP_060324616.1">
    <property type="nucleotide sequence ID" value="XM_060470158.1"/>
</dbReference>
<comment type="caution">
    <text evidence="2">The sequence shown here is derived from an EMBL/GenBank/DDBJ whole genome shotgun (WGS) entry which is preliminary data.</text>
</comment>
<dbReference type="EMBL" id="JAUEPS010000060">
    <property type="protein sequence ID" value="KAK0443122.1"/>
    <property type="molecule type" value="Genomic_DNA"/>
</dbReference>
<name>A0AA39JI03_ARMTA</name>
<protein>
    <submittedName>
        <fullName evidence="2">Uncharacterized protein</fullName>
    </submittedName>
</protein>
<keyword evidence="3" id="KW-1185">Reference proteome</keyword>